<evidence type="ECO:0000256" key="1">
    <source>
        <dbReference type="ARBA" id="ARBA00009034"/>
    </source>
</evidence>
<reference evidence="6" key="2">
    <citation type="submission" date="2016-03" db="EMBL/GenBank/DDBJ databases">
        <title>RNAseq analyses of the sensorial organs of adult female Aedes albopictus.</title>
        <authorList>
            <person name="Fabrizio L."/>
            <person name="Ribeiro J.M."/>
            <person name="Arca B."/>
        </authorList>
    </citation>
    <scope>NUCLEOTIDE SEQUENCE</scope>
</reference>
<dbReference type="GO" id="GO:0005576">
    <property type="term" value="C:extracellular region"/>
    <property type="evidence" value="ECO:0007669"/>
    <property type="project" value="UniProtKB-ARBA"/>
</dbReference>
<reference evidence="5" key="1">
    <citation type="journal article" date="2014" name="PLoS Negl. Trop. Dis.">
        <title>Identification and characterization of seminal fluid proteins in the Asian tiger mosquito, Aedes albopictus.</title>
        <authorList>
            <person name="Boes K.E."/>
            <person name="Ribeiro J.M."/>
            <person name="Wong A."/>
            <person name="Harrington L.C."/>
            <person name="Wolfner M.F."/>
            <person name="Sirot L.K."/>
        </authorList>
    </citation>
    <scope>NUCLEOTIDE SEQUENCE</scope>
    <source>
        <tissue evidence="5">Reproductive organs</tissue>
    </source>
</reference>
<dbReference type="EMBL" id="GAPW01006766">
    <property type="protein sequence ID" value="JAC06832.1"/>
    <property type="molecule type" value="mRNA"/>
</dbReference>
<comment type="similarity">
    <text evidence="1">Belongs to the insulin family.</text>
</comment>
<accession>A0A023EB68</accession>
<dbReference type="Gene3D" id="1.10.100.10">
    <property type="entry name" value="Insulin-like"/>
    <property type="match status" value="1"/>
</dbReference>
<organism evidence="5">
    <name type="scientific">Aedes albopictus</name>
    <name type="common">Asian tiger mosquito</name>
    <name type="synonym">Stegomyia albopicta</name>
    <dbReference type="NCBI Taxonomy" id="7160"/>
    <lineage>
        <taxon>Eukaryota</taxon>
        <taxon>Metazoa</taxon>
        <taxon>Ecdysozoa</taxon>
        <taxon>Arthropoda</taxon>
        <taxon>Hexapoda</taxon>
        <taxon>Insecta</taxon>
        <taxon>Pterygota</taxon>
        <taxon>Neoptera</taxon>
        <taxon>Endopterygota</taxon>
        <taxon>Diptera</taxon>
        <taxon>Nematocera</taxon>
        <taxon>Culicoidea</taxon>
        <taxon>Culicidae</taxon>
        <taxon>Culicinae</taxon>
        <taxon>Aedini</taxon>
        <taxon>Aedes</taxon>
        <taxon>Stegomyia</taxon>
    </lineage>
</organism>
<dbReference type="PROSITE" id="PS00262">
    <property type="entry name" value="INSULIN"/>
    <property type="match status" value="1"/>
</dbReference>
<name>A0A023EB68_AEDAL</name>
<feature type="chain" id="PRO_5001513709" evidence="4">
    <location>
        <begin position="23"/>
        <end position="77"/>
    </location>
</feature>
<dbReference type="InterPro" id="IPR036438">
    <property type="entry name" value="Insulin-like_sf"/>
</dbReference>
<keyword evidence="3 4" id="KW-0732">Signal</keyword>
<dbReference type="SUPFAM" id="SSF56994">
    <property type="entry name" value="Insulin-like"/>
    <property type="match status" value="1"/>
</dbReference>
<dbReference type="InterPro" id="IPR022353">
    <property type="entry name" value="Insulin_CS"/>
</dbReference>
<dbReference type="AlphaFoldDB" id="A0A023EB68"/>
<keyword evidence="2" id="KW-0165">Cleavage on pair of basic residues</keyword>
<protein>
    <submittedName>
        <fullName evidence="5">Putative 6.3 kDa secreted peptide</fullName>
    </submittedName>
    <submittedName>
        <fullName evidence="6">Putative conserved secreted protein</fullName>
    </submittedName>
</protein>
<sequence>MKRLYVFVASLVLLCIVAEISAGLARKMCIKKLDQVLMFICKDEVNSLDQLQYDTYKECCIKSCEMTTLEKLCKNQS</sequence>
<evidence type="ECO:0000256" key="4">
    <source>
        <dbReference type="SAM" id="SignalP"/>
    </source>
</evidence>
<proteinExistence type="evidence at transcript level"/>
<dbReference type="EMBL" id="GEHC01000700">
    <property type="protein sequence ID" value="JAV46945.1"/>
    <property type="molecule type" value="Transcribed_RNA"/>
</dbReference>
<evidence type="ECO:0000256" key="2">
    <source>
        <dbReference type="ARBA" id="ARBA00022685"/>
    </source>
</evidence>
<evidence type="ECO:0000313" key="5">
    <source>
        <dbReference type="EMBL" id="JAC06832.1"/>
    </source>
</evidence>
<evidence type="ECO:0000256" key="3">
    <source>
        <dbReference type="ARBA" id="ARBA00022729"/>
    </source>
</evidence>
<feature type="signal peptide" evidence="4">
    <location>
        <begin position="1"/>
        <end position="22"/>
    </location>
</feature>
<evidence type="ECO:0000313" key="6">
    <source>
        <dbReference type="EMBL" id="JAV46945.1"/>
    </source>
</evidence>